<evidence type="ECO:0000256" key="3">
    <source>
        <dbReference type="ARBA" id="ARBA00022630"/>
    </source>
</evidence>
<keyword evidence="1" id="KW-0813">Transport</keyword>
<feature type="region of interest" description="Disordered" evidence="9">
    <location>
        <begin position="267"/>
        <end position="297"/>
    </location>
</feature>
<dbReference type="PANTHER" id="PTHR30578:SF0">
    <property type="entry name" value="ION-TRANSLOCATING OXIDOREDUCTASE COMPLEX SUBUNIT D"/>
    <property type="match status" value="1"/>
</dbReference>
<keyword evidence="6" id="KW-1278">Translocase</keyword>
<dbReference type="InterPro" id="IPR004338">
    <property type="entry name" value="NqrB/RnfD"/>
</dbReference>
<sequence>MLIADARFSQIFCLLLFLGLGIFTRDWSLQPVNIGVTILTCLTVQTGWMLACRREVSALVSSLPSALITSLGLSLLLRAESWLPMALAGSIAISSKFLFRVNHKHLFNPSNFGIVIALTLTSAWVSPGQWGEESSYALLFLGLGGLVTKLAGRWDTTGLFLGSYAGLEAARNLWLGWSWDVWLHRLSSGSLLVFAFFMITDPRSIPDSRTGRMIWALGIAGLTFWLRNFCFISTAAFWALFLLAPLGSLIDRLWPAARFTWQPPIKADAKSDAKPDAKSESEANVTLQYSQHSPGIL</sequence>
<feature type="compositionally biased region" description="Basic and acidic residues" evidence="9">
    <location>
        <begin position="267"/>
        <end position="281"/>
    </location>
</feature>
<dbReference type="GO" id="GO:0005886">
    <property type="term" value="C:plasma membrane"/>
    <property type="evidence" value="ECO:0007669"/>
    <property type="project" value="TreeGrafter"/>
</dbReference>
<evidence type="ECO:0000313" key="12">
    <source>
        <dbReference type="Proteomes" id="UP000707356"/>
    </source>
</evidence>
<proteinExistence type="predicted"/>
<evidence type="ECO:0000256" key="10">
    <source>
        <dbReference type="SAM" id="Phobius"/>
    </source>
</evidence>
<keyword evidence="8 10" id="KW-0472">Membrane</keyword>
<dbReference type="Proteomes" id="UP000707356">
    <property type="component" value="Unassembled WGS sequence"/>
</dbReference>
<dbReference type="Pfam" id="PF03116">
    <property type="entry name" value="NQR2_RnfD_RnfE"/>
    <property type="match status" value="1"/>
</dbReference>
<feature type="transmembrane region" description="Helical" evidence="10">
    <location>
        <begin position="106"/>
        <end position="125"/>
    </location>
</feature>
<reference evidence="11" key="1">
    <citation type="submission" date="2021-05" db="EMBL/GenBank/DDBJ databases">
        <authorList>
            <person name="Pietrasiak N."/>
            <person name="Ward R."/>
            <person name="Stajich J.E."/>
            <person name="Kurbessoian T."/>
        </authorList>
    </citation>
    <scope>NUCLEOTIDE SEQUENCE</scope>
    <source>
        <strain evidence="11">GSE-TBD4-15B</strain>
    </source>
</reference>
<evidence type="ECO:0000256" key="6">
    <source>
        <dbReference type="ARBA" id="ARBA00022967"/>
    </source>
</evidence>
<evidence type="ECO:0000256" key="7">
    <source>
        <dbReference type="ARBA" id="ARBA00022989"/>
    </source>
</evidence>
<evidence type="ECO:0000256" key="1">
    <source>
        <dbReference type="ARBA" id="ARBA00022448"/>
    </source>
</evidence>
<keyword evidence="4" id="KW-0288">FMN</keyword>
<feature type="transmembrane region" description="Helical" evidence="10">
    <location>
        <begin position="58"/>
        <end position="76"/>
    </location>
</feature>
<dbReference type="AlphaFoldDB" id="A0A951U2V6"/>
<evidence type="ECO:0000256" key="8">
    <source>
        <dbReference type="ARBA" id="ARBA00023136"/>
    </source>
</evidence>
<keyword evidence="7 10" id="KW-1133">Transmembrane helix</keyword>
<feature type="transmembrane region" description="Helical" evidence="10">
    <location>
        <begin position="182"/>
        <end position="200"/>
    </location>
</feature>
<comment type="caution">
    <text evidence="11">The sequence shown here is derived from an EMBL/GenBank/DDBJ whole genome shotgun (WGS) entry which is preliminary data.</text>
</comment>
<evidence type="ECO:0000256" key="9">
    <source>
        <dbReference type="SAM" id="MobiDB-lite"/>
    </source>
</evidence>
<evidence type="ECO:0000313" key="11">
    <source>
        <dbReference type="EMBL" id="MBW4463979.1"/>
    </source>
</evidence>
<dbReference type="PANTHER" id="PTHR30578">
    <property type="entry name" value="ELECTRON TRANSPORT COMPLEX PROTEIN RNFD"/>
    <property type="match status" value="1"/>
</dbReference>
<evidence type="ECO:0000256" key="2">
    <source>
        <dbReference type="ARBA" id="ARBA00022553"/>
    </source>
</evidence>
<accession>A0A951U2V6</accession>
<reference evidence="11" key="2">
    <citation type="journal article" date="2022" name="Microbiol. Resour. Announc.">
        <title>Metagenome Sequencing to Explore Phylogenomics of Terrestrial Cyanobacteria.</title>
        <authorList>
            <person name="Ward R.D."/>
            <person name="Stajich J.E."/>
            <person name="Johansen J.R."/>
            <person name="Huntemann M."/>
            <person name="Clum A."/>
            <person name="Foster B."/>
            <person name="Foster B."/>
            <person name="Roux S."/>
            <person name="Palaniappan K."/>
            <person name="Varghese N."/>
            <person name="Mukherjee S."/>
            <person name="Reddy T.B.K."/>
            <person name="Daum C."/>
            <person name="Copeland A."/>
            <person name="Chen I.A."/>
            <person name="Ivanova N.N."/>
            <person name="Kyrpides N.C."/>
            <person name="Shapiro N."/>
            <person name="Eloe-Fadrosh E.A."/>
            <person name="Pietrasiak N."/>
        </authorList>
    </citation>
    <scope>NUCLEOTIDE SEQUENCE</scope>
    <source>
        <strain evidence="11">GSE-TBD4-15B</strain>
    </source>
</reference>
<feature type="compositionally biased region" description="Polar residues" evidence="9">
    <location>
        <begin position="282"/>
        <end position="297"/>
    </location>
</feature>
<organism evidence="11 12">
    <name type="scientific">Pegethrix bostrychoides GSE-TBD4-15B</name>
    <dbReference type="NCBI Taxonomy" id="2839662"/>
    <lineage>
        <taxon>Bacteria</taxon>
        <taxon>Bacillati</taxon>
        <taxon>Cyanobacteriota</taxon>
        <taxon>Cyanophyceae</taxon>
        <taxon>Oculatellales</taxon>
        <taxon>Oculatellaceae</taxon>
        <taxon>Pegethrix</taxon>
    </lineage>
</organism>
<feature type="transmembrane region" description="Helical" evidence="10">
    <location>
        <begin position="212"/>
        <end position="229"/>
    </location>
</feature>
<dbReference type="EMBL" id="JAHHHV010000003">
    <property type="protein sequence ID" value="MBW4463979.1"/>
    <property type="molecule type" value="Genomic_DNA"/>
</dbReference>
<keyword evidence="5 10" id="KW-0812">Transmembrane</keyword>
<feature type="transmembrane region" description="Helical" evidence="10">
    <location>
        <begin position="34"/>
        <end position="51"/>
    </location>
</feature>
<evidence type="ECO:0000256" key="5">
    <source>
        <dbReference type="ARBA" id="ARBA00022692"/>
    </source>
</evidence>
<keyword evidence="3" id="KW-0285">Flavoprotein</keyword>
<dbReference type="GO" id="GO:0055085">
    <property type="term" value="P:transmembrane transport"/>
    <property type="evidence" value="ECO:0007669"/>
    <property type="project" value="InterPro"/>
</dbReference>
<protein>
    <submittedName>
        <fullName evidence="11">RnfABCDGE type electron transport complex subunit D</fullName>
    </submittedName>
</protein>
<keyword evidence="2" id="KW-0597">Phosphoprotein</keyword>
<feature type="transmembrane region" description="Helical" evidence="10">
    <location>
        <begin position="82"/>
        <end position="99"/>
    </location>
</feature>
<gene>
    <name evidence="11" type="ORF">KME07_00865</name>
</gene>
<evidence type="ECO:0000256" key="4">
    <source>
        <dbReference type="ARBA" id="ARBA00022643"/>
    </source>
</evidence>
<name>A0A951U2V6_9CYAN</name>